<name>A0A4S8K9R9_MUSBA</name>
<accession>A0A4S8K9R9</accession>
<gene>
    <name evidence="1" type="ORF">C4D60_Mb04t05180</name>
</gene>
<evidence type="ECO:0000313" key="2">
    <source>
        <dbReference type="Proteomes" id="UP000317650"/>
    </source>
</evidence>
<dbReference type="AlphaFoldDB" id="A0A4S8K9R9"/>
<dbReference type="EMBL" id="PYDT01000001">
    <property type="protein sequence ID" value="THU71786.1"/>
    <property type="molecule type" value="Genomic_DNA"/>
</dbReference>
<proteinExistence type="predicted"/>
<dbReference type="STRING" id="52838.A0A4S8K9R9"/>
<dbReference type="Proteomes" id="UP000317650">
    <property type="component" value="Chromosome 4"/>
</dbReference>
<comment type="caution">
    <text evidence="1">The sequence shown here is derived from an EMBL/GenBank/DDBJ whole genome shotgun (WGS) entry which is preliminary data.</text>
</comment>
<organism evidence="1 2">
    <name type="scientific">Musa balbisiana</name>
    <name type="common">Banana</name>
    <dbReference type="NCBI Taxonomy" id="52838"/>
    <lineage>
        <taxon>Eukaryota</taxon>
        <taxon>Viridiplantae</taxon>
        <taxon>Streptophyta</taxon>
        <taxon>Embryophyta</taxon>
        <taxon>Tracheophyta</taxon>
        <taxon>Spermatophyta</taxon>
        <taxon>Magnoliopsida</taxon>
        <taxon>Liliopsida</taxon>
        <taxon>Zingiberales</taxon>
        <taxon>Musaceae</taxon>
        <taxon>Musa</taxon>
    </lineage>
</organism>
<reference evidence="1 2" key="1">
    <citation type="journal article" date="2019" name="Nat. Plants">
        <title>Genome sequencing of Musa balbisiana reveals subgenome evolution and function divergence in polyploid bananas.</title>
        <authorList>
            <person name="Yao X."/>
        </authorList>
    </citation>
    <scope>NUCLEOTIDE SEQUENCE [LARGE SCALE GENOMIC DNA]</scope>
    <source>
        <strain evidence="2">cv. DH-PKW</strain>
        <tissue evidence="1">Leaves</tissue>
    </source>
</reference>
<sequence>MTTSVTTLIQEGDDPKSVFWFRSKLESLQGLSIIQNRGRSTDSSEVVGVSARFTEKQRALFFGHYFPWAIRAGMASTNLRIYFASLSMKHS</sequence>
<evidence type="ECO:0000313" key="1">
    <source>
        <dbReference type="EMBL" id="THU71786.1"/>
    </source>
</evidence>
<keyword evidence="2" id="KW-1185">Reference proteome</keyword>
<protein>
    <submittedName>
        <fullName evidence="1">Uncharacterized protein</fullName>
    </submittedName>
</protein>